<reference evidence="3 4" key="1">
    <citation type="submission" date="2017-02" db="EMBL/GenBank/DDBJ databases">
        <authorList>
            <person name="Peterson S.W."/>
        </authorList>
    </citation>
    <scope>NUCLEOTIDE SEQUENCE [LARGE SCALE GENOMIC DNA]</scope>
    <source>
        <strain evidence="3 4">ATCC 35992</strain>
    </source>
</reference>
<keyword evidence="4" id="KW-1185">Reference proteome</keyword>
<keyword evidence="2" id="KW-1133">Transmembrane helix</keyword>
<accession>A0A1T4VMD1</accession>
<dbReference type="Proteomes" id="UP000190814">
    <property type="component" value="Unassembled WGS sequence"/>
</dbReference>
<organism evidence="3 4">
    <name type="scientific">Eubacterium uniforme</name>
    <dbReference type="NCBI Taxonomy" id="39495"/>
    <lineage>
        <taxon>Bacteria</taxon>
        <taxon>Bacillati</taxon>
        <taxon>Bacillota</taxon>
        <taxon>Clostridia</taxon>
        <taxon>Eubacteriales</taxon>
        <taxon>Eubacteriaceae</taxon>
        <taxon>Eubacterium</taxon>
    </lineage>
</organism>
<evidence type="ECO:0000256" key="2">
    <source>
        <dbReference type="SAM" id="Phobius"/>
    </source>
</evidence>
<dbReference type="EMBL" id="FUXZ01000007">
    <property type="protein sequence ID" value="SKA66113.1"/>
    <property type="molecule type" value="Genomic_DNA"/>
</dbReference>
<gene>
    <name evidence="3" type="ORF">SAMN02745111_01223</name>
</gene>
<feature type="transmembrane region" description="Helical" evidence="2">
    <location>
        <begin position="7"/>
        <end position="31"/>
    </location>
</feature>
<sequence>MKTLKKAGIGLCFFIIGTIFVLLFIAVKMIVSEYLKEVHNRKKYTEVVSALVEDVELKGKGKKVAGYQLVSYEYNGKKYKSEVEDYVDKYYYTEEHIDSTMSYEEIQEVESENERELEKMEEKQQEHFKELEKTVGKTEEIFINPKNPSKAVKLADDATMTALKIFTFTAVGIFVGYTITLVILIIIFREKLIYLFNYLMGDIPD</sequence>
<evidence type="ECO:0000313" key="4">
    <source>
        <dbReference type="Proteomes" id="UP000190814"/>
    </source>
</evidence>
<keyword evidence="1" id="KW-0175">Coiled coil</keyword>
<dbReference type="AlphaFoldDB" id="A0A1T4VMD1"/>
<dbReference type="RefSeq" id="WP_078766092.1">
    <property type="nucleotide sequence ID" value="NZ_FUXZ01000007.1"/>
</dbReference>
<feature type="transmembrane region" description="Helical" evidence="2">
    <location>
        <begin position="165"/>
        <end position="188"/>
    </location>
</feature>
<evidence type="ECO:0000313" key="3">
    <source>
        <dbReference type="EMBL" id="SKA66113.1"/>
    </source>
</evidence>
<keyword evidence="2" id="KW-0812">Transmembrane</keyword>
<feature type="coiled-coil region" evidence="1">
    <location>
        <begin position="103"/>
        <end position="134"/>
    </location>
</feature>
<name>A0A1T4VMD1_9FIRM</name>
<dbReference type="STRING" id="39495.SAMN02745111_01223"/>
<keyword evidence="2" id="KW-0472">Membrane</keyword>
<protein>
    <submittedName>
        <fullName evidence="3">Uncharacterized protein</fullName>
    </submittedName>
</protein>
<evidence type="ECO:0000256" key="1">
    <source>
        <dbReference type="SAM" id="Coils"/>
    </source>
</evidence>
<proteinExistence type="predicted"/>